<evidence type="ECO:0000256" key="6">
    <source>
        <dbReference type="ARBA" id="ARBA00023136"/>
    </source>
</evidence>
<accession>A0A916VEK0</accession>
<dbReference type="InterPro" id="IPR027469">
    <property type="entry name" value="Cation_efflux_TMD_sf"/>
</dbReference>
<name>A0A916VEK0_9BACL</name>
<reference evidence="10" key="2">
    <citation type="journal article" date="2021" name="Data Brief">
        <title>Draft genome sequence data of the facultative, thermophilic, xylanolytic bacterium Paenibacillus sp. strain DA-C8.</title>
        <authorList>
            <person name="Chhe C."/>
            <person name="Uke A."/>
            <person name="Baramee S."/>
            <person name="Ungkulpasvich U."/>
            <person name="Tachaapaikoon C."/>
            <person name="Pason P."/>
            <person name="Waeonukul R."/>
            <person name="Ratanakhanokchai K."/>
            <person name="Kosugi A."/>
        </authorList>
    </citation>
    <scope>NUCLEOTIDE SEQUENCE</scope>
    <source>
        <strain evidence="10">DA-C8</strain>
    </source>
</reference>
<dbReference type="GO" id="GO:0016020">
    <property type="term" value="C:membrane"/>
    <property type="evidence" value="ECO:0007669"/>
    <property type="project" value="UniProtKB-SubCell"/>
</dbReference>
<gene>
    <name evidence="10" type="primary">yeaB</name>
    <name evidence="10" type="ORF">PRECH8_00050</name>
</gene>
<feature type="transmembrane region" description="Helical" evidence="7">
    <location>
        <begin position="159"/>
        <end position="177"/>
    </location>
</feature>
<reference evidence="10" key="1">
    <citation type="submission" date="2020-08" db="EMBL/GenBank/DDBJ databases">
        <authorList>
            <person name="Uke A."/>
            <person name="Chhe C."/>
            <person name="Baramee S."/>
            <person name="Kosugi A."/>
        </authorList>
    </citation>
    <scope>NUCLEOTIDE SEQUENCE</scope>
    <source>
        <strain evidence="10">DA-C8</strain>
    </source>
</reference>
<dbReference type="PANTHER" id="PTHR43840">
    <property type="entry name" value="MITOCHONDRIAL METAL TRANSPORTER 1-RELATED"/>
    <property type="match status" value="1"/>
</dbReference>
<protein>
    <submittedName>
        <fullName evidence="10">Transporter YeaB</fullName>
    </submittedName>
</protein>
<comment type="similarity">
    <text evidence="2">Belongs to the cation diffusion facilitator (CDF) transporter (TC 2.A.4) family.</text>
</comment>
<evidence type="ECO:0000256" key="1">
    <source>
        <dbReference type="ARBA" id="ARBA00004141"/>
    </source>
</evidence>
<feature type="domain" description="Cation efflux protein transmembrane" evidence="8">
    <location>
        <begin position="14"/>
        <end position="207"/>
    </location>
</feature>
<evidence type="ECO:0000256" key="3">
    <source>
        <dbReference type="ARBA" id="ARBA00022448"/>
    </source>
</evidence>
<dbReference type="AlphaFoldDB" id="A0A916VEK0"/>
<feature type="transmembrane region" description="Helical" evidence="7">
    <location>
        <begin position="47"/>
        <end position="64"/>
    </location>
</feature>
<dbReference type="InterPro" id="IPR002524">
    <property type="entry name" value="Cation_efflux"/>
</dbReference>
<dbReference type="FunFam" id="1.20.1510.10:FF:000006">
    <property type="entry name" value="Divalent cation efflux transporter"/>
    <property type="match status" value="1"/>
</dbReference>
<evidence type="ECO:0000259" key="8">
    <source>
        <dbReference type="Pfam" id="PF01545"/>
    </source>
</evidence>
<dbReference type="InterPro" id="IPR027470">
    <property type="entry name" value="Cation_efflux_CTD"/>
</dbReference>
<evidence type="ECO:0000256" key="2">
    <source>
        <dbReference type="ARBA" id="ARBA00008114"/>
    </source>
</evidence>
<evidence type="ECO:0000259" key="9">
    <source>
        <dbReference type="Pfam" id="PF16916"/>
    </source>
</evidence>
<dbReference type="SUPFAM" id="SSF160240">
    <property type="entry name" value="Cation efflux protein cytoplasmic domain-like"/>
    <property type="match status" value="1"/>
</dbReference>
<dbReference type="Gene3D" id="3.30.70.1350">
    <property type="entry name" value="Cation efflux protein, cytoplasmic domain"/>
    <property type="match status" value="1"/>
</dbReference>
<dbReference type="Gene3D" id="1.20.1510.10">
    <property type="entry name" value="Cation efflux protein transmembrane domain"/>
    <property type="match status" value="1"/>
</dbReference>
<dbReference type="Proteomes" id="UP000654993">
    <property type="component" value="Unassembled WGS sequence"/>
</dbReference>
<feature type="transmembrane region" description="Helical" evidence="7">
    <location>
        <begin position="118"/>
        <end position="138"/>
    </location>
</feature>
<evidence type="ECO:0000313" key="11">
    <source>
        <dbReference type="Proteomes" id="UP000654993"/>
    </source>
</evidence>
<evidence type="ECO:0000256" key="4">
    <source>
        <dbReference type="ARBA" id="ARBA00022692"/>
    </source>
</evidence>
<proteinExistence type="inferred from homology"/>
<evidence type="ECO:0000256" key="7">
    <source>
        <dbReference type="SAM" id="Phobius"/>
    </source>
</evidence>
<feature type="transmembrane region" description="Helical" evidence="7">
    <location>
        <begin position="85"/>
        <end position="106"/>
    </location>
</feature>
<dbReference type="GO" id="GO:0008324">
    <property type="term" value="F:monoatomic cation transmembrane transporter activity"/>
    <property type="evidence" value="ECO:0007669"/>
    <property type="project" value="InterPro"/>
</dbReference>
<dbReference type="PANTHER" id="PTHR43840:SF50">
    <property type="entry name" value="MANGANESE EFFLUX SYSTEM PROTEIN MNES"/>
    <property type="match status" value="1"/>
</dbReference>
<evidence type="ECO:0000256" key="5">
    <source>
        <dbReference type="ARBA" id="ARBA00022989"/>
    </source>
</evidence>
<keyword evidence="3" id="KW-0813">Transport</keyword>
<keyword evidence="11" id="KW-1185">Reference proteome</keyword>
<sequence>METQERSRVGERAVWLSISAYILMAAVKIAIAYVYHSNALLADGFNNSTDVLASAAILIGLRIARKPPDEDHRYGHSRAETVASLVASFIIALVGLQVIISTIGEIADHRSIEVPDMVTAWTALGCGILIYVVYLYNLRIAKRTNSLAVRAAAMDNRSDAWVSFGAFIGISGSQFGLPWLDPFTALIVGLLICKTAWEIFRDSSHDLTDGFDEQLLERYRETIRSTPGVRSIKNVRARMYGNQIFVDATIYLADEDMNVRESHLITEEIEMRMNQEHGVAETHIHIEPRS</sequence>
<dbReference type="NCBIfam" id="TIGR01297">
    <property type="entry name" value="CDF"/>
    <property type="match status" value="1"/>
</dbReference>
<dbReference type="InterPro" id="IPR058533">
    <property type="entry name" value="Cation_efflux_TM"/>
</dbReference>
<feature type="domain" description="Cation efflux protein cytoplasmic" evidence="9">
    <location>
        <begin position="212"/>
        <end position="288"/>
    </location>
</feature>
<dbReference type="InterPro" id="IPR050291">
    <property type="entry name" value="CDF_Transporter"/>
</dbReference>
<keyword evidence="6 7" id="KW-0472">Membrane</keyword>
<comment type="caution">
    <text evidence="10">The sequence shown here is derived from an EMBL/GenBank/DDBJ whole genome shotgun (WGS) entry which is preliminary data.</text>
</comment>
<keyword evidence="4 7" id="KW-0812">Transmembrane</keyword>
<dbReference type="Pfam" id="PF16916">
    <property type="entry name" value="ZT_dimer"/>
    <property type="match status" value="1"/>
</dbReference>
<evidence type="ECO:0000313" key="10">
    <source>
        <dbReference type="EMBL" id="GFR36709.1"/>
    </source>
</evidence>
<organism evidence="10 11">
    <name type="scientific">Insulibacter thermoxylanivorax</name>
    <dbReference type="NCBI Taxonomy" id="2749268"/>
    <lineage>
        <taxon>Bacteria</taxon>
        <taxon>Bacillati</taxon>
        <taxon>Bacillota</taxon>
        <taxon>Bacilli</taxon>
        <taxon>Bacillales</taxon>
        <taxon>Paenibacillaceae</taxon>
        <taxon>Insulibacter</taxon>
    </lineage>
</organism>
<dbReference type="InterPro" id="IPR036837">
    <property type="entry name" value="Cation_efflux_CTD_sf"/>
</dbReference>
<dbReference type="SUPFAM" id="SSF161111">
    <property type="entry name" value="Cation efflux protein transmembrane domain-like"/>
    <property type="match status" value="1"/>
</dbReference>
<dbReference type="Pfam" id="PF01545">
    <property type="entry name" value="Cation_efflux"/>
    <property type="match status" value="1"/>
</dbReference>
<dbReference type="RefSeq" id="WP_242457343.1">
    <property type="nucleotide sequence ID" value="NZ_BMAQ01000001.1"/>
</dbReference>
<dbReference type="EMBL" id="BMAQ01000001">
    <property type="protein sequence ID" value="GFR36709.1"/>
    <property type="molecule type" value="Genomic_DNA"/>
</dbReference>
<keyword evidence="5 7" id="KW-1133">Transmembrane helix</keyword>
<feature type="transmembrane region" description="Helical" evidence="7">
    <location>
        <begin position="12"/>
        <end position="35"/>
    </location>
</feature>
<comment type="subcellular location">
    <subcellularLocation>
        <location evidence="1">Membrane</location>
        <topology evidence="1">Multi-pass membrane protein</topology>
    </subcellularLocation>
</comment>